<dbReference type="EMBL" id="JAUPFM010000006">
    <property type="protein sequence ID" value="KAK2848598.1"/>
    <property type="molecule type" value="Genomic_DNA"/>
</dbReference>
<evidence type="ECO:0000256" key="1">
    <source>
        <dbReference type="SAM" id="MobiDB-lite"/>
    </source>
</evidence>
<dbReference type="Proteomes" id="UP001187415">
    <property type="component" value="Unassembled WGS sequence"/>
</dbReference>
<dbReference type="AlphaFoldDB" id="A0AA88SU21"/>
<accession>A0AA88SU21</accession>
<evidence type="ECO:0000313" key="2">
    <source>
        <dbReference type="EMBL" id="KAK2848598.1"/>
    </source>
</evidence>
<reference evidence="2" key="1">
    <citation type="submission" date="2023-07" db="EMBL/GenBank/DDBJ databases">
        <title>Chromosome-level Genome Assembly of Striped Snakehead (Channa striata).</title>
        <authorList>
            <person name="Liu H."/>
        </authorList>
    </citation>
    <scope>NUCLEOTIDE SEQUENCE</scope>
    <source>
        <strain evidence="2">Gz</strain>
        <tissue evidence="2">Muscle</tissue>
    </source>
</reference>
<gene>
    <name evidence="2" type="ORF">Q5P01_008432</name>
</gene>
<organism evidence="2 3">
    <name type="scientific">Channa striata</name>
    <name type="common">Snakehead murrel</name>
    <name type="synonym">Ophicephalus striatus</name>
    <dbReference type="NCBI Taxonomy" id="64152"/>
    <lineage>
        <taxon>Eukaryota</taxon>
        <taxon>Metazoa</taxon>
        <taxon>Chordata</taxon>
        <taxon>Craniata</taxon>
        <taxon>Vertebrata</taxon>
        <taxon>Euteleostomi</taxon>
        <taxon>Actinopterygii</taxon>
        <taxon>Neopterygii</taxon>
        <taxon>Teleostei</taxon>
        <taxon>Neoteleostei</taxon>
        <taxon>Acanthomorphata</taxon>
        <taxon>Anabantaria</taxon>
        <taxon>Anabantiformes</taxon>
        <taxon>Channoidei</taxon>
        <taxon>Channidae</taxon>
        <taxon>Channa</taxon>
    </lineage>
</organism>
<comment type="caution">
    <text evidence="2">The sequence shown here is derived from an EMBL/GenBank/DDBJ whole genome shotgun (WGS) entry which is preliminary data.</text>
</comment>
<proteinExistence type="predicted"/>
<evidence type="ECO:0000313" key="3">
    <source>
        <dbReference type="Proteomes" id="UP001187415"/>
    </source>
</evidence>
<feature type="region of interest" description="Disordered" evidence="1">
    <location>
        <begin position="1"/>
        <end position="23"/>
    </location>
</feature>
<feature type="compositionally biased region" description="Low complexity" evidence="1">
    <location>
        <begin position="1"/>
        <end position="14"/>
    </location>
</feature>
<sequence>MMPTSSSPTFSPTSGAIQLGTPTSSPTLGGAQLSVCCSAPFSQGVLLPAPLSKLTRRSQSSHRPLVHGPWRAFVADLQPHLHMCPAFATSLQLHLQMFLRDFTLGDSWTQTMRQTILFLQDSLPWVISPYPWTCPTSLVHTIS</sequence>
<protein>
    <submittedName>
        <fullName evidence="2">Uncharacterized protein</fullName>
    </submittedName>
</protein>
<name>A0AA88SU21_CHASR</name>
<keyword evidence="3" id="KW-1185">Reference proteome</keyword>